<evidence type="ECO:0000259" key="1">
    <source>
        <dbReference type="PROSITE" id="PS50280"/>
    </source>
</evidence>
<evidence type="ECO:0000313" key="2">
    <source>
        <dbReference type="EMBL" id="KAF2033701.1"/>
    </source>
</evidence>
<proteinExistence type="predicted"/>
<sequence>GIETFALTPFPPGTVLGEYLGELLPFDSNTDPAVRDTRYYFEVIGNVSEPLAWIDALRVGSWHRFINHSCRLNAEYVVKRVGRANRIVVEVVKDIGVGEEVTVGYGRDYWRSMSAMELFCGC</sequence>
<name>A0A9P4HEN2_9PLEO</name>
<dbReference type="PROSITE" id="PS50280">
    <property type="entry name" value="SET"/>
    <property type="match status" value="1"/>
</dbReference>
<dbReference type="Gene3D" id="2.170.270.10">
    <property type="entry name" value="SET domain"/>
    <property type="match status" value="1"/>
</dbReference>
<organism evidence="2 3">
    <name type="scientific">Setomelanomma holmii</name>
    <dbReference type="NCBI Taxonomy" id="210430"/>
    <lineage>
        <taxon>Eukaryota</taxon>
        <taxon>Fungi</taxon>
        <taxon>Dikarya</taxon>
        <taxon>Ascomycota</taxon>
        <taxon>Pezizomycotina</taxon>
        <taxon>Dothideomycetes</taxon>
        <taxon>Pleosporomycetidae</taxon>
        <taxon>Pleosporales</taxon>
        <taxon>Pleosporineae</taxon>
        <taxon>Phaeosphaeriaceae</taxon>
        <taxon>Setomelanomma</taxon>
    </lineage>
</organism>
<protein>
    <submittedName>
        <fullName evidence="2">SET domain-containing protein</fullName>
    </submittedName>
</protein>
<gene>
    <name evidence="2" type="ORF">EK21DRAFT_58090</name>
</gene>
<feature type="domain" description="SET" evidence="1">
    <location>
        <begin position="1"/>
        <end position="106"/>
    </location>
</feature>
<dbReference type="AlphaFoldDB" id="A0A9P4HEN2"/>
<dbReference type="EMBL" id="ML978165">
    <property type="protein sequence ID" value="KAF2033701.1"/>
    <property type="molecule type" value="Genomic_DNA"/>
</dbReference>
<dbReference type="InterPro" id="IPR046341">
    <property type="entry name" value="SET_dom_sf"/>
</dbReference>
<dbReference type="SMART" id="SM00317">
    <property type="entry name" value="SET"/>
    <property type="match status" value="1"/>
</dbReference>
<accession>A0A9P4HEN2</accession>
<dbReference type="OrthoDB" id="308383at2759"/>
<comment type="caution">
    <text evidence="2">The sequence shown here is derived from an EMBL/GenBank/DDBJ whole genome shotgun (WGS) entry which is preliminary data.</text>
</comment>
<dbReference type="Proteomes" id="UP000799777">
    <property type="component" value="Unassembled WGS sequence"/>
</dbReference>
<reference evidence="2" key="1">
    <citation type="journal article" date="2020" name="Stud. Mycol.">
        <title>101 Dothideomycetes genomes: a test case for predicting lifestyles and emergence of pathogens.</title>
        <authorList>
            <person name="Haridas S."/>
            <person name="Albert R."/>
            <person name="Binder M."/>
            <person name="Bloem J."/>
            <person name="Labutti K."/>
            <person name="Salamov A."/>
            <person name="Andreopoulos B."/>
            <person name="Baker S."/>
            <person name="Barry K."/>
            <person name="Bills G."/>
            <person name="Bluhm B."/>
            <person name="Cannon C."/>
            <person name="Castanera R."/>
            <person name="Culley D."/>
            <person name="Daum C."/>
            <person name="Ezra D."/>
            <person name="Gonzalez J."/>
            <person name="Henrissat B."/>
            <person name="Kuo A."/>
            <person name="Liang C."/>
            <person name="Lipzen A."/>
            <person name="Lutzoni F."/>
            <person name="Magnuson J."/>
            <person name="Mondo S."/>
            <person name="Nolan M."/>
            <person name="Ohm R."/>
            <person name="Pangilinan J."/>
            <person name="Park H.-J."/>
            <person name="Ramirez L."/>
            <person name="Alfaro M."/>
            <person name="Sun H."/>
            <person name="Tritt A."/>
            <person name="Yoshinaga Y."/>
            <person name="Zwiers L.-H."/>
            <person name="Turgeon B."/>
            <person name="Goodwin S."/>
            <person name="Spatafora J."/>
            <person name="Crous P."/>
            <person name="Grigoriev I."/>
        </authorList>
    </citation>
    <scope>NUCLEOTIDE SEQUENCE</scope>
    <source>
        <strain evidence="2">CBS 110217</strain>
    </source>
</reference>
<dbReference type="InterPro" id="IPR001214">
    <property type="entry name" value="SET_dom"/>
</dbReference>
<evidence type="ECO:0000313" key="3">
    <source>
        <dbReference type="Proteomes" id="UP000799777"/>
    </source>
</evidence>
<keyword evidence="3" id="KW-1185">Reference proteome</keyword>
<feature type="non-terminal residue" evidence="2">
    <location>
        <position position="1"/>
    </location>
</feature>
<dbReference type="SUPFAM" id="SSF82199">
    <property type="entry name" value="SET domain"/>
    <property type="match status" value="1"/>
</dbReference>
<dbReference type="Pfam" id="PF00856">
    <property type="entry name" value="SET"/>
    <property type="match status" value="1"/>
</dbReference>